<feature type="domain" description="HTH araC/xylS-type" evidence="3">
    <location>
        <begin position="209"/>
        <end position="307"/>
    </location>
</feature>
<dbReference type="InterPro" id="IPR002818">
    <property type="entry name" value="DJ-1/PfpI"/>
</dbReference>
<sequence>MVEHAVAVLALPRVVPLDLGIPASIFGEHLDLPYRLTMCGPEPEVATTTGFTVRVPGTLADARRADTLIVPGYTSPADDPSREVLDTITQVYRAGGRVVSICSGVFALAAAGVLDGRRATTHWSRTAELAARYPRITVDPRVLYVDEDRLLTSAGVSAGIDLCLHLIRRDHGAAAANRVARKVVAAPHRDGGQTQFIESPVVAGDTSLSGTRAWALANLDRRVSVPELAHRAAMSPRTFARRFVAETGRTPLQWLLHARIDRARELLESSTLSVAQIAGRAGLGTAINLRAHFRNLVGTTPTAYRRAFRTVAVPSERKP</sequence>
<evidence type="ECO:0000313" key="5">
    <source>
        <dbReference type="Proteomes" id="UP000629619"/>
    </source>
</evidence>
<keyword evidence="2" id="KW-0804">Transcription</keyword>
<dbReference type="Gene3D" id="3.40.50.880">
    <property type="match status" value="1"/>
</dbReference>
<dbReference type="CDD" id="cd03137">
    <property type="entry name" value="GATase1_AraC_1"/>
    <property type="match status" value="1"/>
</dbReference>
<dbReference type="RefSeq" id="WP_203682415.1">
    <property type="nucleotide sequence ID" value="NZ_BOMW01000043.1"/>
</dbReference>
<dbReference type="SMART" id="SM00342">
    <property type="entry name" value="HTH_ARAC"/>
    <property type="match status" value="1"/>
</dbReference>
<dbReference type="PANTHER" id="PTHR43130">
    <property type="entry name" value="ARAC-FAMILY TRANSCRIPTIONAL REGULATOR"/>
    <property type="match status" value="1"/>
</dbReference>
<dbReference type="InterPro" id="IPR009057">
    <property type="entry name" value="Homeodomain-like_sf"/>
</dbReference>
<keyword evidence="5" id="KW-1185">Reference proteome</keyword>
<dbReference type="GO" id="GO:0003700">
    <property type="term" value="F:DNA-binding transcription factor activity"/>
    <property type="evidence" value="ECO:0007669"/>
    <property type="project" value="InterPro"/>
</dbReference>
<dbReference type="Proteomes" id="UP000629619">
    <property type="component" value="Unassembled WGS sequence"/>
</dbReference>
<dbReference type="AlphaFoldDB" id="A0A919N9X8"/>
<protein>
    <submittedName>
        <fullName evidence="4">AraC family transcriptional regulator</fullName>
    </submittedName>
</protein>
<evidence type="ECO:0000256" key="1">
    <source>
        <dbReference type="ARBA" id="ARBA00023015"/>
    </source>
</evidence>
<organism evidence="4 5">
    <name type="scientific">Actinoplanes siamensis</name>
    <dbReference type="NCBI Taxonomy" id="1223317"/>
    <lineage>
        <taxon>Bacteria</taxon>
        <taxon>Bacillati</taxon>
        <taxon>Actinomycetota</taxon>
        <taxon>Actinomycetes</taxon>
        <taxon>Micromonosporales</taxon>
        <taxon>Micromonosporaceae</taxon>
        <taxon>Actinoplanes</taxon>
    </lineage>
</organism>
<dbReference type="InterPro" id="IPR029062">
    <property type="entry name" value="Class_I_gatase-like"/>
</dbReference>
<dbReference type="InterPro" id="IPR052158">
    <property type="entry name" value="INH-QAR"/>
</dbReference>
<accession>A0A919N9X8</accession>
<dbReference type="SUPFAM" id="SSF52317">
    <property type="entry name" value="Class I glutamine amidotransferase-like"/>
    <property type="match status" value="1"/>
</dbReference>
<dbReference type="GO" id="GO:0043565">
    <property type="term" value="F:sequence-specific DNA binding"/>
    <property type="evidence" value="ECO:0007669"/>
    <property type="project" value="InterPro"/>
</dbReference>
<proteinExistence type="predicted"/>
<evidence type="ECO:0000313" key="4">
    <source>
        <dbReference type="EMBL" id="GIF07006.1"/>
    </source>
</evidence>
<dbReference type="EMBL" id="BOMW01000043">
    <property type="protein sequence ID" value="GIF07006.1"/>
    <property type="molecule type" value="Genomic_DNA"/>
</dbReference>
<dbReference type="PANTHER" id="PTHR43130:SF3">
    <property type="entry name" value="HTH-TYPE TRANSCRIPTIONAL REGULATOR RV1931C"/>
    <property type="match status" value="1"/>
</dbReference>
<comment type="caution">
    <text evidence="4">The sequence shown here is derived from an EMBL/GenBank/DDBJ whole genome shotgun (WGS) entry which is preliminary data.</text>
</comment>
<name>A0A919N9X8_9ACTN</name>
<evidence type="ECO:0000256" key="2">
    <source>
        <dbReference type="ARBA" id="ARBA00023163"/>
    </source>
</evidence>
<dbReference type="InterPro" id="IPR018060">
    <property type="entry name" value="HTH_AraC"/>
</dbReference>
<dbReference type="Gene3D" id="1.10.10.60">
    <property type="entry name" value="Homeodomain-like"/>
    <property type="match status" value="1"/>
</dbReference>
<keyword evidence="1" id="KW-0805">Transcription regulation</keyword>
<evidence type="ECO:0000259" key="3">
    <source>
        <dbReference type="PROSITE" id="PS01124"/>
    </source>
</evidence>
<dbReference type="SUPFAM" id="SSF46689">
    <property type="entry name" value="Homeodomain-like"/>
    <property type="match status" value="2"/>
</dbReference>
<reference evidence="4" key="1">
    <citation type="submission" date="2021-01" db="EMBL/GenBank/DDBJ databases">
        <title>Whole genome shotgun sequence of Actinoplanes siamensis NBRC 109076.</title>
        <authorList>
            <person name="Komaki H."/>
            <person name="Tamura T."/>
        </authorList>
    </citation>
    <scope>NUCLEOTIDE SEQUENCE</scope>
    <source>
        <strain evidence="4">NBRC 109076</strain>
    </source>
</reference>
<gene>
    <name evidence="4" type="ORF">Asi03nite_45440</name>
</gene>
<dbReference type="Pfam" id="PF01965">
    <property type="entry name" value="DJ-1_PfpI"/>
    <property type="match status" value="1"/>
</dbReference>
<dbReference type="PROSITE" id="PS01124">
    <property type="entry name" value="HTH_ARAC_FAMILY_2"/>
    <property type="match status" value="1"/>
</dbReference>
<dbReference type="Pfam" id="PF12833">
    <property type="entry name" value="HTH_18"/>
    <property type="match status" value="1"/>
</dbReference>